<proteinExistence type="predicted"/>
<name>A0A3R9KGC1_STRCR</name>
<protein>
    <recommendedName>
        <fullName evidence="3">Group-specific protein</fullName>
    </recommendedName>
</protein>
<evidence type="ECO:0008006" key="3">
    <source>
        <dbReference type="Google" id="ProtNLM"/>
    </source>
</evidence>
<dbReference type="AlphaFoldDB" id="A0A3R9KGC1"/>
<sequence length="265" mass="30782">MENNLLLTGIDFGLVSSSSLENLKNDLLFLSDEKDCVLLIAEILKKGDFSVKPLLIELMNQTKDESVLNLCIRLFCSICSNEDLRDISNLRFLSDTSEFAIFTFVTGAVEAMSYEVIPYLLALWDKWEDTNSDIENAIKDALDYYFYDQELLTDESTKEEVEELWTLVHDRRDPDTYYYKGYPVFPGMFAKELMTSLYAGIQIEGKFHKYLQSALLSTYTGKRVSVKNNERISKKDIESMVEYIENVSKQEWIEGRKYFYGFEVK</sequence>
<dbReference type="Proteomes" id="UP000277890">
    <property type="component" value="Unassembled WGS sequence"/>
</dbReference>
<reference evidence="1 2" key="1">
    <citation type="submission" date="2018-11" db="EMBL/GenBank/DDBJ databases">
        <title>Species Designations Belie Phenotypic and Genotypic Heterogeneity in Oral Streptococci.</title>
        <authorList>
            <person name="Velsko I."/>
        </authorList>
    </citation>
    <scope>NUCLEOTIDE SEQUENCE [LARGE SCALE GENOMIC DNA]</scope>
    <source>
        <strain evidence="1 2">A54</strain>
    </source>
</reference>
<dbReference type="InterPro" id="IPR029076">
    <property type="entry name" value="Imm47"/>
</dbReference>
<accession>A0A3R9KGC1</accession>
<evidence type="ECO:0000313" key="2">
    <source>
        <dbReference type="Proteomes" id="UP000277890"/>
    </source>
</evidence>
<dbReference type="RefSeq" id="WP_125370458.1">
    <property type="nucleotide sequence ID" value="NZ_RJPO01000007.1"/>
</dbReference>
<comment type="caution">
    <text evidence="1">The sequence shown here is derived from an EMBL/GenBank/DDBJ whole genome shotgun (WGS) entry which is preliminary data.</text>
</comment>
<dbReference type="EMBL" id="RJPQ01000012">
    <property type="protein sequence ID" value="RSJ84670.1"/>
    <property type="molecule type" value="Genomic_DNA"/>
</dbReference>
<dbReference type="Pfam" id="PF15573">
    <property type="entry name" value="Imm47"/>
    <property type="match status" value="1"/>
</dbReference>
<organism evidence="1 2">
    <name type="scientific">Streptococcus cristatus</name>
    <dbReference type="NCBI Taxonomy" id="45634"/>
    <lineage>
        <taxon>Bacteria</taxon>
        <taxon>Bacillati</taxon>
        <taxon>Bacillota</taxon>
        <taxon>Bacilli</taxon>
        <taxon>Lactobacillales</taxon>
        <taxon>Streptococcaceae</taxon>
        <taxon>Streptococcus</taxon>
    </lineage>
</organism>
<gene>
    <name evidence="1" type="ORF">D8794_08540</name>
</gene>
<evidence type="ECO:0000313" key="1">
    <source>
        <dbReference type="EMBL" id="RSJ84670.1"/>
    </source>
</evidence>